<accession>A0A4Y2BX19</accession>
<dbReference type="AlphaFoldDB" id="A0A4Y2BX19"/>
<sequence>MQNALPVVAIPLLLHPSKQDPSLPDFPTNSPLILPPHRSSSLTAGFAFQSEHPPALKDRILLLLNGLNGKQTMLDFQIFPMLRQFSSHFTFEGFSMLRSKNRSVLVMNDSLKISYLRVRHAFYYQRFRSEFRNYRQRSLN</sequence>
<evidence type="ECO:0000313" key="2">
    <source>
        <dbReference type="Proteomes" id="UP000499080"/>
    </source>
</evidence>
<protein>
    <submittedName>
        <fullName evidence="1">Uncharacterized protein</fullName>
    </submittedName>
</protein>
<keyword evidence="2" id="KW-1185">Reference proteome</keyword>
<comment type="caution">
    <text evidence="1">The sequence shown here is derived from an EMBL/GenBank/DDBJ whole genome shotgun (WGS) entry which is preliminary data.</text>
</comment>
<gene>
    <name evidence="1" type="ORF">AVEN_104353_1</name>
</gene>
<name>A0A4Y2BX19_ARAVE</name>
<dbReference type="Proteomes" id="UP000499080">
    <property type="component" value="Unassembled WGS sequence"/>
</dbReference>
<dbReference type="EMBL" id="BGPR01000117">
    <property type="protein sequence ID" value="GBL96127.1"/>
    <property type="molecule type" value="Genomic_DNA"/>
</dbReference>
<organism evidence="1 2">
    <name type="scientific">Araneus ventricosus</name>
    <name type="common">Orbweaver spider</name>
    <name type="synonym">Epeira ventricosa</name>
    <dbReference type="NCBI Taxonomy" id="182803"/>
    <lineage>
        <taxon>Eukaryota</taxon>
        <taxon>Metazoa</taxon>
        <taxon>Ecdysozoa</taxon>
        <taxon>Arthropoda</taxon>
        <taxon>Chelicerata</taxon>
        <taxon>Arachnida</taxon>
        <taxon>Araneae</taxon>
        <taxon>Araneomorphae</taxon>
        <taxon>Entelegynae</taxon>
        <taxon>Araneoidea</taxon>
        <taxon>Araneidae</taxon>
        <taxon>Araneus</taxon>
    </lineage>
</organism>
<evidence type="ECO:0000313" key="1">
    <source>
        <dbReference type="EMBL" id="GBL96127.1"/>
    </source>
</evidence>
<reference evidence="1 2" key="1">
    <citation type="journal article" date="2019" name="Sci. Rep.">
        <title>Orb-weaving spider Araneus ventricosus genome elucidates the spidroin gene catalogue.</title>
        <authorList>
            <person name="Kono N."/>
            <person name="Nakamura H."/>
            <person name="Ohtoshi R."/>
            <person name="Moran D.A.P."/>
            <person name="Shinohara A."/>
            <person name="Yoshida Y."/>
            <person name="Fujiwara M."/>
            <person name="Mori M."/>
            <person name="Tomita M."/>
            <person name="Arakawa K."/>
        </authorList>
    </citation>
    <scope>NUCLEOTIDE SEQUENCE [LARGE SCALE GENOMIC DNA]</scope>
</reference>
<proteinExistence type="predicted"/>